<evidence type="ECO:0000256" key="3">
    <source>
        <dbReference type="SAM" id="Phobius"/>
    </source>
</evidence>
<name>A0ABV8KQZ6_9ACTN</name>
<feature type="transmembrane region" description="Helical" evidence="3">
    <location>
        <begin position="152"/>
        <end position="173"/>
    </location>
</feature>
<gene>
    <name evidence="4" type="ORF">ACFOX0_20520</name>
</gene>
<dbReference type="InterPro" id="IPR041916">
    <property type="entry name" value="Anti_sigma_zinc_sf"/>
</dbReference>
<keyword evidence="3" id="KW-0472">Membrane</keyword>
<keyword evidence="5" id="KW-1185">Reference proteome</keyword>
<comment type="caution">
    <text evidence="4">The sequence shown here is derived from an EMBL/GenBank/DDBJ whole genome shotgun (WGS) entry which is preliminary data.</text>
</comment>
<accession>A0ABV8KQZ6</accession>
<feature type="transmembrane region" description="Helical" evidence="3">
    <location>
        <begin position="235"/>
        <end position="255"/>
    </location>
</feature>
<keyword evidence="3" id="KW-0812">Transmembrane</keyword>
<evidence type="ECO:0000313" key="4">
    <source>
        <dbReference type="EMBL" id="MFC4108305.1"/>
    </source>
</evidence>
<dbReference type="Proteomes" id="UP001595868">
    <property type="component" value="Unassembled WGS sequence"/>
</dbReference>
<proteinExistence type="predicted"/>
<dbReference type="Gene3D" id="1.10.10.1320">
    <property type="entry name" value="Anti-sigma factor, zinc-finger domain"/>
    <property type="match status" value="1"/>
</dbReference>
<organism evidence="4 5">
    <name type="scientific">Micromonospora zhanjiangensis</name>
    <dbReference type="NCBI Taxonomy" id="1522057"/>
    <lineage>
        <taxon>Bacteria</taxon>
        <taxon>Bacillati</taxon>
        <taxon>Actinomycetota</taxon>
        <taxon>Actinomycetes</taxon>
        <taxon>Micromonosporales</taxon>
        <taxon>Micromonosporaceae</taxon>
        <taxon>Micromonospora</taxon>
    </lineage>
</organism>
<keyword evidence="1" id="KW-0805">Transcription regulation</keyword>
<dbReference type="EMBL" id="JBHSBN010000014">
    <property type="protein sequence ID" value="MFC4108305.1"/>
    <property type="molecule type" value="Genomic_DNA"/>
</dbReference>
<evidence type="ECO:0000256" key="2">
    <source>
        <dbReference type="ARBA" id="ARBA00023163"/>
    </source>
</evidence>
<keyword evidence="3" id="KW-1133">Transmembrane helix</keyword>
<feature type="transmembrane region" description="Helical" evidence="3">
    <location>
        <begin position="179"/>
        <end position="198"/>
    </location>
</feature>
<protein>
    <submittedName>
        <fullName evidence="4">Zf-HC2 domain-containing protein</fullName>
    </submittedName>
</protein>
<keyword evidence="2" id="KW-0804">Transcription</keyword>
<evidence type="ECO:0000313" key="5">
    <source>
        <dbReference type="Proteomes" id="UP001595868"/>
    </source>
</evidence>
<sequence>MSTHPPTVLVARYAVGGAHLDDASVWAVEAHLEGCAACRTVLAEAVDPDTRALLDRVAGRVAAGVTTGPGPAGRRRTRRTGTATRMLPWLAMAAALMMVAVVFEQTVHALPSVVLLAAPVAPLLPVAAVWSRHTDPAWELTATAARAGLWLLLRRTLGALLAVVPILAAAGWWTGHSPALLLLPCLAFTAASLALGGLVPVDRAALGLALGWSAAVVVPSLSTERLPALLQPGSSPGWALLTAVLLAVVLGRAAAGRRLGAGRG</sequence>
<feature type="transmembrane region" description="Helical" evidence="3">
    <location>
        <begin position="205"/>
        <end position="223"/>
    </location>
</feature>
<evidence type="ECO:0000256" key="1">
    <source>
        <dbReference type="ARBA" id="ARBA00023015"/>
    </source>
</evidence>
<feature type="transmembrane region" description="Helical" evidence="3">
    <location>
        <begin position="109"/>
        <end position="131"/>
    </location>
</feature>
<feature type="transmembrane region" description="Helical" evidence="3">
    <location>
        <begin position="86"/>
        <end position="103"/>
    </location>
</feature>
<dbReference type="RefSeq" id="WP_377548357.1">
    <property type="nucleotide sequence ID" value="NZ_JBHSBN010000014.1"/>
</dbReference>
<reference evidence="5" key="1">
    <citation type="journal article" date="2019" name="Int. J. Syst. Evol. Microbiol.">
        <title>The Global Catalogue of Microorganisms (GCM) 10K type strain sequencing project: providing services to taxonomists for standard genome sequencing and annotation.</title>
        <authorList>
            <consortium name="The Broad Institute Genomics Platform"/>
            <consortium name="The Broad Institute Genome Sequencing Center for Infectious Disease"/>
            <person name="Wu L."/>
            <person name="Ma J."/>
        </authorList>
    </citation>
    <scope>NUCLEOTIDE SEQUENCE [LARGE SCALE GENOMIC DNA]</scope>
    <source>
        <strain evidence="5">2902at01</strain>
    </source>
</reference>